<keyword evidence="6" id="KW-0067">ATP-binding</keyword>
<name>A0A1C3RCB6_9PROT</name>
<dbReference type="GO" id="GO:0034040">
    <property type="term" value="F:ATPase-coupled lipid transmembrane transporter activity"/>
    <property type="evidence" value="ECO:0007669"/>
    <property type="project" value="TreeGrafter"/>
</dbReference>
<dbReference type="PROSITE" id="PS00211">
    <property type="entry name" value="ABC_TRANSPORTER_1"/>
    <property type="match status" value="1"/>
</dbReference>
<evidence type="ECO:0000256" key="5">
    <source>
        <dbReference type="ARBA" id="ARBA00022741"/>
    </source>
</evidence>
<evidence type="ECO:0000256" key="10">
    <source>
        <dbReference type="SAM" id="Phobius"/>
    </source>
</evidence>
<dbReference type="InterPro" id="IPR011527">
    <property type="entry name" value="ABC1_TM_dom"/>
</dbReference>
<dbReference type="Proteomes" id="UP000231658">
    <property type="component" value="Unassembled WGS sequence"/>
</dbReference>
<evidence type="ECO:0000256" key="2">
    <source>
        <dbReference type="ARBA" id="ARBA00022448"/>
    </source>
</evidence>
<dbReference type="InterPro" id="IPR003593">
    <property type="entry name" value="AAA+_ATPase"/>
</dbReference>
<dbReference type="PANTHER" id="PTHR24221">
    <property type="entry name" value="ATP-BINDING CASSETTE SUB-FAMILY B"/>
    <property type="match status" value="1"/>
</dbReference>
<keyword evidence="5" id="KW-0547">Nucleotide-binding</keyword>
<dbReference type="InterPro" id="IPR039421">
    <property type="entry name" value="Type_1_exporter"/>
</dbReference>
<feature type="transmembrane region" description="Helical" evidence="10">
    <location>
        <begin position="57"/>
        <end position="74"/>
    </location>
</feature>
<dbReference type="GO" id="GO:0005524">
    <property type="term" value="F:ATP binding"/>
    <property type="evidence" value="ECO:0007669"/>
    <property type="project" value="UniProtKB-KW"/>
</dbReference>
<evidence type="ECO:0000256" key="9">
    <source>
        <dbReference type="SAM" id="MobiDB-lite"/>
    </source>
</evidence>
<proteinExistence type="predicted"/>
<evidence type="ECO:0000313" key="14">
    <source>
        <dbReference type="Proteomes" id="UP000231658"/>
    </source>
</evidence>
<dbReference type="InterPro" id="IPR027417">
    <property type="entry name" value="P-loop_NTPase"/>
</dbReference>
<dbReference type="STRING" id="1867952.MTBPR1_10152"/>
<organism evidence="13 14">
    <name type="scientific">Candidatus Terasakiella magnetica</name>
    <dbReference type="NCBI Taxonomy" id="1867952"/>
    <lineage>
        <taxon>Bacteria</taxon>
        <taxon>Pseudomonadati</taxon>
        <taxon>Pseudomonadota</taxon>
        <taxon>Alphaproteobacteria</taxon>
        <taxon>Rhodospirillales</taxon>
        <taxon>Terasakiellaceae</taxon>
        <taxon>Terasakiella</taxon>
    </lineage>
</organism>
<dbReference type="AlphaFoldDB" id="A0A1C3RCB6"/>
<keyword evidence="7 10" id="KW-1133">Transmembrane helix</keyword>
<dbReference type="SMART" id="SM00382">
    <property type="entry name" value="AAA"/>
    <property type="match status" value="1"/>
</dbReference>
<dbReference type="GO" id="GO:0008233">
    <property type="term" value="F:peptidase activity"/>
    <property type="evidence" value="ECO:0007669"/>
    <property type="project" value="UniProtKB-KW"/>
</dbReference>
<dbReference type="OrthoDB" id="9808328at2"/>
<dbReference type="SUPFAM" id="SSF90123">
    <property type="entry name" value="ABC transporter transmembrane region"/>
    <property type="match status" value="1"/>
</dbReference>
<accession>A0A1C3RCB6</accession>
<keyword evidence="4 10" id="KW-0812">Transmembrane</keyword>
<evidence type="ECO:0000259" key="12">
    <source>
        <dbReference type="PROSITE" id="PS50929"/>
    </source>
</evidence>
<dbReference type="PROSITE" id="PS50929">
    <property type="entry name" value="ABC_TM1F"/>
    <property type="match status" value="1"/>
</dbReference>
<dbReference type="EMBL" id="FLYE01000001">
    <property type="protein sequence ID" value="SCA54905.1"/>
    <property type="molecule type" value="Genomic_DNA"/>
</dbReference>
<feature type="domain" description="ABC transporter" evidence="11">
    <location>
        <begin position="334"/>
        <end position="569"/>
    </location>
</feature>
<dbReference type="InterPro" id="IPR003439">
    <property type="entry name" value="ABC_transporter-like_ATP-bd"/>
</dbReference>
<keyword evidence="13" id="KW-0645">Protease</keyword>
<evidence type="ECO:0000256" key="8">
    <source>
        <dbReference type="ARBA" id="ARBA00023136"/>
    </source>
</evidence>
<evidence type="ECO:0000256" key="4">
    <source>
        <dbReference type="ARBA" id="ARBA00022692"/>
    </source>
</evidence>
<dbReference type="GO" id="GO:0005886">
    <property type="term" value="C:plasma membrane"/>
    <property type="evidence" value="ECO:0007669"/>
    <property type="project" value="UniProtKB-SubCell"/>
</dbReference>
<feature type="domain" description="ABC transmembrane type-1" evidence="12">
    <location>
        <begin position="23"/>
        <end position="302"/>
    </location>
</feature>
<gene>
    <name evidence="13" type="ORF">MTBPR1_10152</name>
</gene>
<dbReference type="GO" id="GO:0140359">
    <property type="term" value="F:ABC-type transporter activity"/>
    <property type="evidence" value="ECO:0007669"/>
    <property type="project" value="InterPro"/>
</dbReference>
<dbReference type="InterPro" id="IPR017871">
    <property type="entry name" value="ABC_transporter-like_CS"/>
</dbReference>
<dbReference type="InterPro" id="IPR036640">
    <property type="entry name" value="ABC1_TM_sf"/>
</dbReference>
<reference evidence="13 14" key="1">
    <citation type="submission" date="2016-07" db="EMBL/GenBank/DDBJ databases">
        <authorList>
            <person name="Lefevre C.T."/>
        </authorList>
    </citation>
    <scope>NUCLEOTIDE SEQUENCE [LARGE SCALE GENOMIC DNA]</scope>
    <source>
        <strain evidence="13">PR1</strain>
    </source>
</reference>
<evidence type="ECO:0000313" key="13">
    <source>
        <dbReference type="EMBL" id="SCA54905.1"/>
    </source>
</evidence>
<feature type="transmembrane region" description="Helical" evidence="10">
    <location>
        <begin position="246"/>
        <end position="267"/>
    </location>
</feature>
<feature type="compositionally biased region" description="Low complexity" evidence="9">
    <location>
        <begin position="579"/>
        <end position="594"/>
    </location>
</feature>
<dbReference type="FunFam" id="3.40.50.300:FF:000299">
    <property type="entry name" value="ABC transporter ATP-binding protein/permease"/>
    <property type="match status" value="1"/>
</dbReference>
<evidence type="ECO:0000256" key="3">
    <source>
        <dbReference type="ARBA" id="ARBA00022475"/>
    </source>
</evidence>
<evidence type="ECO:0000256" key="1">
    <source>
        <dbReference type="ARBA" id="ARBA00004651"/>
    </source>
</evidence>
<dbReference type="PROSITE" id="PS50893">
    <property type="entry name" value="ABC_TRANSPORTER_2"/>
    <property type="match status" value="1"/>
</dbReference>
<dbReference type="Pfam" id="PF00005">
    <property type="entry name" value="ABC_tran"/>
    <property type="match status" value="1"/>
</dbReference>
<sequence length="602" mass="66030">MLPASFDWLRPIIKPLMKTFREVMTMSFFVNMMALIVPVFVLQVYDRVVFNAGIETLQGLVIGVILVLVFDYILRQTRSKIMQRVALKIDVEVGRKLFKQFTSVPLQTLESKPAAFWQTMFRDVDTVRNTLSGGTAILLVDLPFVFLFLGLILLLALPIAWVFLIILPMFLFVAWRSGKVINSASQEEKKTALSRDDLVAGVIAGRTTIKALAMDRTLEATWEDRHADNIENSIIRGGKADAYTNLGMTLTLLTTISLTTVGAIAIINQELTMGALIATNMLSGRLLGPMNQLVGSWRAFGGFKQSVERLGQLFEMPIERQESSVEMGRPEGHISLDKVTFAYSEESEPVVDGVSFTLKPGALTALVGRNGSGKTTLVKIIQGLYTPSSGRILLDKADIKQFTRYELASWIGYVPQECALLHGTVRENLAFSRPEATDEEIIAACEATGVHETIIDLPEGYGSDIGEAGRRLSGGQKQRLTISRALLGNPPVLLLDEPSGSLDRQAEEELRDLLAELSHDHTIILVTHSPILLGACANMIVMDRGKIALAGPTKDVLPKLAQSTQNKKDQETPKKPAVPSQAQAQPKPTAPALPLEVMGDKK</sequence>
<dbReference type="GO" id="GO:0006508">
    <property type="term" value="P:proteolysis"/>
    <property type="evidence" value="ECO:0007669"/>
    <property type="project" value="UniProtKB-KW"/>
</dbReference>
<dbReference type="Gene3D" id="1.20.1560.10">
    <property type="entry name" value="ABC transporter type 1, transmembrane domain"/>
    <property type="match status" value="1"/>
</dbReference>
<dbReference type="InterPro" id="IPR047957">
    <property type="entry name" value="ABC_AprD-like_6TM"/>
</dbReference>
<dbReference type="SUPFAM" id="SSF52540">
    <property type="entry name" value="P-loop containing nucleoside triphosphate hydrolases"/>
    <property type="match status" value="1"/>
</dbReference>
<dbReference type="GO" id="GO:0016887">
    <property type="term" value="F:ATP hydrolysis activity"/>
    <property type="evidence" value="ECO:0007669"/>
    <property type="project" value="InterPro"/>
</dbReference>
<keyword evidence="8 10" id="KW-0472">Membrane</keyword>
<evidence type="ECO:0000256" key="7">
    <source>
        <dbReference type="ARBA" id="ARBA00022989"/>
    </source>
</evidence>
<keyword evidence="2" id="KW-0813">Transport</keyword>
<feature type="transmembrane region" description="Helical" evidence="10">
    <location>
        <begin position="130"/>
        <end position="149"/>
    </location>
</feature>
<feature type="transmembrane region" description="Helical" evidence="10">
    <location>
        <begin position="23"/>
        <end position="45"/>
    </location>
</feature>
<evidence type="ECO:0000259" key="11">
    <source>
        <dbReference type="PROSITE" id="PS50893"/>
    </source>
</evidence>
<feature type="region of interest" description="Disordered" evidence="9">
    <location>
        <begin position="562"/>
        <end position="602"/>
    </location>
</feature>
<dbReference type="PANTHER" id="PTHR24221:SF248">
    <property type="entry name" value="ABC TRANSPORTER TRANSMEMBRANE REGION"/>
    <property type="match status" value="1"/>
</dbReference>
<keyword evidence="13" id="KW-0378">Hydrolase</keyword>
<comment type="subcellular location">
    <subcellularLocation>
        <location evidence="1">Cell membrane</location>
        <topology evidence="1">Multi-pass membrane protein</topology>
    </subcellularLocation>
</comment>
<keyword evidence="3" id="KW-1003">Cell membrane</keyword>
<keyword evidence="14" id="KW-1185">Reference proteome</keyword>
<evidence type="ECO:0000256" key="6">
    <source>
        <dbReference type="ARBA" id="ARBA00022840"/>
    </source>
</evidence>
<dbReference type="CDD" id="cd18586">
    <property type="entry name" value="ABC_6TM_PrtD_like"/>
    <property type="match status" value="1"/>
</dbReference>
<protein>
    <submittedName>
        <fullName evidence="13">ABC-type protease/lipase transport system, ATPase and permease components</fullName>
    </submittedName>
</protein>
<dbReference type="Pfam" id="PF00664">
    <property type="entry name" value="ABC_membrane"/>
    <property type="match status" value="1"/>
</dbReference>
<dbReference type="Gene3D" id="3.40.50.300">
    <property type="entry name" value="P-loop containing nucleotide triphosphate hydrolases"/>
    <property type="match status" value="1"/>
</dbReference>
<feature type="transmembrane region" description="Helical" evidence="10">
    <location>
        <begin position="155"/>
        <end position="175"/>
    </location>
</feature>